<evidence type="ECO:0000313" key="3">
    <source>
        <dbReference type="Proteomes" id="UP001108240"/>
    </source>
</evidence>
<dbReference type="InterPro" id="IPR012337">
    <property type="entry name" value="RNaseH-like_sf"/>
</dbReference>
<sequence>MEKDVKLYVSQCKRCVLSKTPEPEARAPLVSISTTAPLELVCIDFWMAEDVSNKSVDVLVITDHFTKLACAYVCPNQTAKSVARVLWNNYFCIYGFPARIHSDKGANFESSLIAEMLKLSGVSKSHTTPYHPMGNGQTERFNRTLGDMIRSLPPRSKANWPQMLNTLTFSYNCTRHETTGYPPFFLMFGRTPRLPVDVLFESVILDGGTVDVSKYIQSLGKDLREAMSLAQHNARQQQKKQAEHYDRKCKGHSLELGDRVLLANKGEKGKRKLADRWESTVYIVVGKNCSLNTYKIRHPVNGRVKTVHRNLLMPVNFLPLPAWEDSVSSECDLSSICDSSSTDLQKSDAVDRTSQWIADLDVVAGMDDGELKDDVIHSSELEICDHEGEQQTEQVEGAECQDISERMSNPSVSLYIASNDETSLISDAQNEDSVSQTVTPVVDQICDVSAIVREIPGGSSHDSTYSCNVGESGEQQRTRTRFGRLIKPHTSLLKKLSIQSDC</sequence>
<organism evidence="2 3">
    <name type="scientific">Cyprinus carpio carpio</name>
    <dbReference type="NCBI Taxonomy" id="630221"/>
    <lineage>
        <taxon>Eukaryota</taxon>
        <taxon>Metazoa</taxon>
        <taxon>Chordata</taxon>
        <taxon>Craniata</taxon>
        <taxon>Vertebrata</taxon>
        <taxon>Euteleostomi</taxon>
        <taxon>Actinopterygii</taxon>
        <taxon>Neopterygii</taxon>
        <taxon>Teleostei</taxon>
        <taxon>Ostariophysi</taxon>
        <taxon>Cypriniformes</taxon>
        <taxon>Cyprinidae</taxon>
        <taxon>Cyprininae</taxon>
        <taxon>Cyprinus</taxon>
    </lineage>
</organism>
<dbReference type="FunFam" id="3.30.420.10:FF:000032">
    <property type="entry name" value="Retrovirus-related Pol polyprotein from transposon 297-like Protein"/>
    <property type="match status" value="1"/>
</dbReference>
<dbReference type="InterPro" id="IPR050951">
    <property type="entry name" value="Retrovirus_Pol_polyprotein"/>
</dbReference>
<dbReference type="GeneTree" id="ENSGT01000000214408"/>
<dbReference type="OMA" id="TMSTQEM"/>
<name>A0A9J8D0C7_CYPCA</name>
<reference evidence="2" key="1">
    <citation type="submission" date="2025-08" db="UniProtKB">
        <authorList>
            <consortium name="Ensembl"/>
        </authorList>
    </citation>
    <scope>IDENTIFICATION</scope>
</reference>
<dbReference type="GO" id="GO:0015074">
    <property type="term" value="P:DNA integration"/>
    <property type="evidence" value="ECO:0007669"/>
    <property type="project" value="InterPro"/>
</dbReference>
<dbReference type="Ensembl" id="ENSCCRT00000197400.1">
    <property type="protein sequence ID" value="ENSCCRP00000175398.1"/>
    <property type="gene ID" value="ENSCCRG00000066745.1"/>
</dbReference>
<evidence type="ECO:0000313" key="2">
    <source>
        <dbReference type="Ensembl" id="ENSCCRP00000175398.1"/>
    </source>
</evidence>
<dbReference type="PANTHER" id="PTHR37984">
    <property type="entry name" value="PROTEIN CBG26694"/>
    <property type="match status" value="1"/>
</dbReference>
<dbReference type="InterPro" id="IPR036397">
    <property type="entry name" value="RNaseH_sf"/>
</dbReference>
<accession>A0A9J8D0C7</accession>
<dbReference type="PANTHER" id="PTHR37984:SF15">
    <property type="entry name" value="INTEGRASE CATALYTIC DOMAIN-CONTAINING PROTEIN"/>
    <property type="match status" value="1"/>
</dbReference>
<dbReference type="PROSITE" id="PS50994">
    <property type="entry name" value="INTEGRASE"/>
    <property type="match status" value="1"/>
</dbReference>
<dbReference type="GO" id="GO:0003676">
    <property type="term" value="F:nucleic acid binding"/>
    <property type="evidence" value="ECO:0007669"/>
    <property type="project" value="InterPro"/>
</dbReference>
<dbReference type="Pfam" id="PF00665">
    <property type="entry name" value="rve"/>
    <property type="match status" value="1"/>
</dbReference>
<evidence type="ECO:0000259" key="1">
    <source>
        <dbReference type="PROSITE" id="PS50994"/>
    </source>
</evidence>
<keyword evidence="3" id="KW-1185">Reference proteome</keyword>
<reference evidence="2" key="2">
    <citation type="submission" date="2025-09" db="UniProtKB">
        <authorList>
            <consortium name="Ensembl"/>
        </authorList>
    </citation>
    <scope>IDENTIFICATION</scope>
</reference>
<dbReference type="AlphaFoldDB" id="A0A9J8D0C7"/>
<dbReference type="InterPro" id="IPR001584">
    <property type="entry name" value="Integrase_cat-core"/>
</dbReference>
<dbReference type="SUPFAM" id="SSF53098">
    <property type="entry name" value="Ribonuclease H-like"/>
    <property type="match status" value="1"/>
</dbReference>
<protein>
    <recommendedName>
        <fullName evidence="1">Integrase catalytic domain-containing protein</fullName>
    </recommendedName>
</protein>
<dbReference type="Gene3D" id="3.30.420.10">
    <property type="entry name" value="Ribonuclease H-like superfamily/Ribonuclease H"/>
    <property type="match status" value="1"/>
</dbReference>
<proteinExistence type="predicted"/>
<dbReference type="Proteomes" id="UP001108240">
    <property type="component" value="Unplaced"/>
</dbReference>
<feature type="domain" description="Integrase catalytic" evidence="1">
    <location>
        <begin position="33"/>
        <end position="191"/>
    </location>
</feature>